<evidence type="ECO:0000259" key="3">
    <source>
        <dbReference type="Pfam" id="PF02874"/>
    </source>
</evidence>
<dbReference type="Pfam" id="PF02874">
    <property type="entry name" value="ATP-synt_ab_N"/>
    <property type="match status" value="1"/>
</dbReference>
<dbReference type="PANTHER" id="PTHR43389:SF4">
    <property type="entry name" value="V-TYPE PROTON ATPASE SUBUNIT B"/>
    <property type="match status" value="1"/>
</dbReference>
<dbReference type="InterPro" id="IPR004100">
    <property type="entry name" value="ATPase_F1/V1/A1_a/bsu_N"/>
</dbReference>
<name>A0A0F9HQ06_9ZZZZ</name>
<keyword evidence="2" id="KW-0406">Ion transport</keyword>
<dbReference type="GO" id="GO:0046034">
    <property type="term" value="P:ATP metabolic process"/>
    <property type="evidence" value="ECO:0007669"/>
    <property type="project" value="InterPro"/>
</dbReference>
<dbReference type="CDD" id="cd18118">
    <property type="entry name" value="ATP-synt_V_A-type_beta_N"/>
    <property type="match status" value="1"/>
</dbReference>
<evidence type="ECO:0000256" key="2">
    <source>
        <dbReference type="ARBA" id="ARBA00023065"/>
    </source>
</evidence>
<comment type="caution">
    <text evidence="4">The sequence shown here is derived from an EMBL/GenBank/DDBJ whole genome shotgun (WGS) entry which is preliminary data.</text>
</comment>
<dbReference type="PANTHER" id="PTHR43389">
    <property type="entry name" value="V-TYPE PROTON ATPASE SUBUNIT B"/>
    <property type="match status" value="1"/>
</dbReference>
<dbReference type="EMBL" id="LAZR01021891">
    <property type="protein sequence ID" value="KKL83755.1"/>
    <property type="molecule type" value="Genomic_DNA"/>
</dbReference>
<organism evidence="4">
    <name type="scientific">marine sediment metagenome</name>
    <dbReference type="NCBI Taxonomy" id="412755"/>
    <lineage>
        <taxon>unclassified sequences</taxon>
        <taxon>metagenomes</taxon>
        <taxon>ecological metagenomes</taxon>
    </lineage>
</organism>
<dbReference type="Gene3D" id="3.40.50.12240">
    <property type="match status" value="1"/>
</dbReference>
<evidence type="ECO:0000313" key="4">
    <source>
        <dbReference type="EMBL" id="KKL83755.1"/>
    </source>
</evidence>
<dbReference type="GO" id="GO:1902600">
    <property type="term" value="P:proton transmembrane transport"/>
    <property type="evidence" value="ECO:0007669"/>
    <property type="project" value="InterPro"/>
</dbReference>
<reference evidence="4" key="1">
    <citation type="journal article" date="2015" name="Nature">
        <title>Complex archaea that bridge the gap between prokaryotes and eukaryotes.</title>
        <authorList>
            <person name="Spang A."/>
            <person name="Saw J.H."/>
            <person name="Jorgensen S.L."/>
            <person name="Zaremba-Niedzwiedzka K."/>
            <person name="Martijn J."/>
            <person name="Lind A.E."/>
            <person name="van Eijk R."/>
            <person name="Schleper C."/>
            <person name="Guy L."/>
            <person name="Ettema T.J."/>
        </authorList>
    </citation>
    <scope>NUCLEOTIDE SEQUENCE</scope>
</reference>
<gene>
    <name evidence="4" type="ORF">LCGC14_1971540</name>
</gene>
<dbReference type="InterPro" id="IPR022879">
    <property type="entry name" value="V-ATPase_su_B/beta"/>
</dbReference>
<protein>
    <recommendedName>
        <fullName evidence="3">ATPase F1/V1/A1 complex alpha/beta subunit N-terminal domain-containing protein</fullName>
    </recommendedName>
</protein>
<proteinExistence type="predicted"/>
<sequence>MPDKRDQDERYKSLLSGREYIGIDKIDGPLIFVSNTHPVGYRDLIECIDSEGNIRSGIVLESTEDFIVAQIFEGTSGLTLPGTRVRFSGEPLMISVSKEMLGRVF</sequence>
<dbReference type="AlphaFoldDB" id="A0A0F9HQ06"/>
<feature type="domain" description="ATPase F1/V1/A1 complex alpha/beta subunit N-terminal" evidence="3">
    <location>
        <begin position="25"/>
        <end position="89"/>
    </location>
</feature>
<evidence type="ECO:0000256" key="1">
    <source>
        <dbReference type="ARBA" id="ARBA00022448"/>
    </source>
</evidence>
<keyword evidence="1" id="KW-0813">Transport</keyword>
<accession>A0A0F9HQ06</accession>
<feature type="non-terminal residue" evidence="4">
    <location>
        <position position="105"/>
    </location>
</feature>